<protein>
    <recommendedName>
        <fullName evidence="2">Lipoprotein</fullName>
    </recommendedName>
</protein>
<reference evidence="1" key="1">
    <citation type="submission" date="2018-05" db="EMBL/GenBank/DDBJ databases">
        <authorList>
            <person name="Lanie J.A."/>
            <person name="Ng W.-L."/>
            <person name="Kazmierczak K.M."/>
            <person name="Andrzejewski T.M."/>
            <person name="Davidsen T.M."/>
            <person name="Wayne K.J."/>
            <person name="Tettelin H."/>
            <person name="Glass J.I."/>
            <person name="Rusch D."/>
            <person name="Podicherti R."/>
            <person name="Tsui H.-C.T."/>
            <person name="Winkler M.E."/>
        </authorList>
    </citation>
    <scope>NUCLEOTIDE SEQUENCE</scope>
</reference>
<evidence type="ECO:0000313" key="1">
    <source>
        <dbReference type="EMBL" id="SVC57838.1"/>
    </source>
</evidence>
<sequence length="159" mass="17639">MMPSRGLLITLAASLILVGCGSDPGFNEETDFVRKEGAVQFVNMMADSPELTMIHGLNNQTIRFPFTTGGDIRFEDRYDWRLAYRDSNLDEVTVAEAEDQQILENTLSTFLLMGSLSQPDVQIVDVGPPAIEDRTEDSAVIWFAANLSAVSMVDLYLLE</sequence>
<dbReference type="EMBL" id="UINC01098942">
    <property type="protein sequence ID" value="SVC57838.1"/>
    <property type="molecule type" value="Genomic_DNA"/>
</dbReference>
<accession>A0A382NBC7</accession>
<gene>
    <name evidence="1" type="ORF">METZ01_LOCUS310692</name>
</gene>
<evidence type="ECO:0008006" key="2">
    <source>
        <dbReference type="Google" id="ProtNLM"/>
    </source>
</evidence>
<proteinExistence type="predicted"/>
<name>A0A382NBC7_9ZZZZ</name>
<organism evidence="1">
    <name type="scientific">marine metagenome</name>
    <dbReference type="NCBI Taxonomy" id="408172"/>
    <lineage>
        <taxon>unclassified sequences</taxon>
        <taxon>metagenomes</taxon>
        <taxon>ecological metagenomes</taxon>
    </lineage>
</organism>
<feature type="non-terminal residue" evidence="1">
    <location>
        <position position="159"/>
    </location>
</feature>
<dbReference type="AlphaFoldDB" id="A0A382NBC7"/>